<keyword evidence="2" id="KW-0614">Plasmid</keyword>
<dbReference type="HOGENOM" id="CLU_087622_1_0_4"/>
<accession>A2SNI4</accession>
<dbReference type="InterPro" id="IPR014114">
    <property type="entry name" value="TraW"/>
</dbReference>
<protein>
    <submittedName>
        <fullName evidence="2">Sex pilus assembly protein</fullName>
    </submittedName>
</protein>
<geneLocation type="plasmid" evidence="2 3">
    <name>RPME01</name>
</geneLocation>
<organism evidence="2 3">
    <name type="scientific">Methylibium petroleiphilum (strain ATCC BAA-1232 / LMG 22953 / PM1)</name>
    <dbReference type="NCBI Taxonomy" id="420662"/>
    <lineage>
        <taxon>Bacteria</taxon>
        <taxon>Pseudomonadati</taxon>
        <taxon>Pseudomonadota</taxon>
        <taxon>Betaproteobacteria</taxon>
        <taxon>Burkholderiales</taxon>
        <taxon>Sphaerotilaceae</taxon>
        <taxon>Methylibium</taxon>
    </lineage>
</organism>
<dbReference type="KEGG" id="mpt:Mpe_B0348"/>
<dbReference type="Proteomes" id="UP000000366">
    <property type="component" value="Plasmid RPME01"/>
</dbReference>
<feature type="domain" description="Type-F conjugative transfer system protein TraW N-terminal" evidence="1">
    <location>
        <begin position="18"/>
        <end position="46"/>
    </location>
</feature>
<evidence type="ECO:0000313" key="2">
    <source>
        <dbReference type="EMBL" id="ABM97123.1"/>
    </source>
</evidence>
<reference evidence="2 3" key="1">
    <citation type="journal article" date="2007" name="J. Bacteriol.">
        <title>Whole-genome analysis of the methyl tert-butyl ether-degrading beta-proteobacterium Methylibium petroleiphilum PM1.</title>
        <authorList>
            <person name="Kane S.R."/>
            <person name="Chakicherla A.Y."/>
            <person name="Chain P.S.G."/>
            <person name="Schmidt R."/>
            <person name="Shin M.W."/>
            <person name="Legler T.C."/>
            <person name="Scow K.M."/>
            <person name="Larimer F.W."/>
            <person name="Lucas S.M."/>
            <person name="Richardson P.M."/>
            <person name="Hristova K.R."/>
        </authorList>
    </citation>
    <scope>NUCLEOTIDE SEQUENCE [LARGE SCALE GENOMIC DNA]</scope>
    <source>
        <strain evidence="3">ATCC BAA-1232 / LMG 22953 / PM1</strain>
        <plasmid evidence="2 3">RPME01</plasmid>
    </source>
</reference>
<dbReference type="RefSeq" id="WP_011831711.1">
    <property type="nucleotide sequence ID" value="NC_008826.1"/>
</dbReference>
<keyword evidence="3" id="KW-1185">Reference proteome</keyword>
<evidence type="ECO:0000313" key="3">
    <source>
        <dbReference type="Proteomes" id="UP000000366"/>
    </source>
</evidence>
<name>A2SNI4_METPP</name>
<dbReference type="AlphaFoldDB" id="A2SNI4"/>
<dbReference type="InterPro" id="IPR025864">
    <property type="entry name" value="TraW_N_dom"/>
</dbReference>
<dbReference type="NCBIfam" id="TIGR02743">
    <property type="entry name" value="TraW"/>
    <property type="match status" value="1"/>
</dbReference>
<gene>
    <name evidence="2" type="primary">traW</name>
    <name evidence="2" type="ordered locus">Mpe_B0348</name>
</gene>
<proteinExistence type="predicted"/>
<dbReference type="Pfam" id="PF12477">
    <property type="entry name" value="TraW_N"/>
    <property type="match status" value="1"/>
</dbReference>
<dbReference type="EMBL" id="CP000556">
    <property type="protein sequence ID" value="ABM97123.1"/>
    <property type="molecule type" value="Genomic_DNA"/>
</dbReference>
<dbReference type="eggNOG" id="ENOG5031QWG">
    <property type="taxonomic scope" value="Bacteria"/>
</dbReference>
<sequence>MPILSRSWADPARLIFVTAVHAAVFLLAAPSATAQQLGVYGNVWEIREPDAIDALKGKLTQMEKKGELKRMWENYRDRYVASIENPAPIRGISKATAPAVRTFDPSVVFGDDVTDPSSGKLLVKAGTRVNPLDYTPLTKALIFIDGRDPAQVAFAKARSDANPRDKVILVAGSFLELNRKWGRVTYFDQRGHLTTRFGIKRVPAVVSQKGRALQIEEFANLPAATPVVKK</sequence>
<evidence type="ECO:0000259" key="1">
    <source>
        <dbReference type="Pfam" id="PF12477"/>
    </source>
</evidence>